<keyword evidence="2" id="KW-1185">Reference proteome</keyword>
<dbReference type="HOGENOM" id="CLU_1844818_0_0_1"/>
<dbReference type="OrthoDB" id="10506533at2759"/>
<accession>C5M7W2</accession>
<keyword evidence="1" id="KW-0689">Ribosomal protein</keyword>
<dbReference type="RefSeq" id="XP_002548187.1">
    <property type="nucleotide sequence ID" value="XM_002548141.1"/>
</dbReference>
<dbReference type="EMBL" id="GG692397">
    <property type="protein sequence ID" value="EER33666.1"/>
    <property type="molecule type" value="Genomic_DNA"/>
</dbReference>
<proteinExistence type="predicted"/>
<reference evidence="1 2" key="1">
    <citation type="journal article" date="2009" name="Nature">
        <title>Evolution of pathogenicity and sexual reproduction in eight Candida genomes.</title>
        <authorList>
            <person name="Butler G."/>
            <person name="Rasmussen M.D."/>
            <person name="Lin M.F."/>
            <person name="Santos M.A."/>
            <person name="Sakthikumar S."/>
            <person name="Munro C.A."/>
            <person name="Rheinbay E."/>
            <person name="Grabherr M."/>
            <person name="Forche A."/>
            <person name="Reedy J.L."/>
            <person name="Agrafioti I."/>
            <person name="Arnaud M.B."/>
            <person name="Bates S."/>
            <person name="Brown A.J."/>
            <person name="Brunke S."/>
            <person name="Costanzo M.C."/>
            <person name="Fitzpatrick D.A."/>
            <person name="de Groot P.W."/>
            <person name="Harris D."/>
            <person name="Hoyer L.L."/>
            <person name="Hube B."/>
            <person name="Klis F.M."/>
            <person name="Kodira C."/>
            <person name="Lennard N."/>
            <person name="Logue M.E."/>
            <person name="Martin R."/>
            <person name="Neiman A.M."/>
            <person name="Nikolaou E."/>
            <person name="Quail M.A."/>
            <person name="Quinn J."/>
            <person name="Santos M.C."/>
            <person name="Schmitzberger F.F."/>
            <person name="Sherlock G."/>
            <person name="Shah P."/>
            <person name="Silverstein K.A."/>
            <person name="Skrzypek M.S."/>
            <person name="Soll D."/>
            <person name="Staggs R."/>
            <person name="Stansfield I."/>
            <person name="Stumpf M.P."/>
            <person name="Sudbery P.E."/>
            <person name="Srikantha T."/>
            <person name="Zeng Q."/>
            <person name="Berman J."/>
            <person name="Berriman M."/>
            <person name="Heitman J."/>
            <person name="Gow N.A."/>
            <person name="Lorenz M.C."/>
            <person name="Birren B.W."/>
            <person name="Kellis M."/>
            <person name="Cuomo C.A."/>
        </authorList>
    </citation>
    <scope>NUCLEOTIDE SEQUENCE [LARGE SCALE GENOMIC DNA]</scope>
    <source>
        <strain evidence="2">ATCC MYA-3404 / T1</strain>
    </source>
</reference>
<dbReference type="GO" id="GO:0005840">
    <property type="term" value="C:ribosome"/>
    <property type="evidence" value="ECO:0007669"/>
    <property type="project" value="UniProtKB-KW"/>
</dbReference>
<dbReference type="KEGG" id="ctp:CTRG_02484"/>
<sequence>MKGEKYCTYIYYNNNSIHLSQWHEFRRSVTSSTVSNWSISNGEFTQVVTNHFWFDFNSVENFTIVNTDNRTNHFWNNDHVSQVSFDSSWSFIWLSVSSGNSQFFNQTHWFGVQTSGESSSDSSTTQFGEFFSWHFNQIF</sequence>
<keyword evidence="1" id="KW-0687">Ribonucleoprotein</keyword>
<dbReference type="AlphaFoldDB" id="C5M7W2"/>
<protein>
    <submittedName>
        <fullName evidence="1">40S ribosomal protein S15</fullName>
    </submittedName>
</protein>
<dbReference type="GeneID" id="8297602"/>
<dbReference type="VEuPathDB" id="FungiDB:CTRG_02484"/>
<gene>
    <name evidence="1" type="ORF">CTRG_02484</name>
</gene>
<organism evidence="1 2">
    <name type="scientific">Candida tropicalis (strain ATCC MYA-3404 / T1)</name>
    <name type="common">Yeast</name>
    <dbReference type="NCBI Taxonomy" id="294747"/>
    <lineage>
        <taxon>Eukaryota</taxon>
        <taxon>Fungi</taxon>
        <taxon>Dikarya</taxon>
        <taxon>Ascomycota</taxon>
        <taxon>Saccharomycotina</taxon>
        <taxon>Pichiomycetes</taxon>
        <taxon>Debaryomycetaceae</taxon>
        <taxon>Candida/Lodderomyces clade</taxon>
        <taxon>Candida</taxon>
    </lineage>
</organism>
<evidence type="ECO:0000313" key="2">
    <source>
        <dbReference type="Proteomes" id="UP000002037"/>
    </source>
</evidence>
<dbReference type="Proteomes" id="UP000002037">
    <property type="component" value="Unassembled WGS sequence"/>
</dbReference>
<evidence type="ECO:0000313" key="1">
    <source>
        <dbReference type="EMBL" id="EER33666.1"/>
    </source>
</evidence>
<name>C5M7W2_CANTT</name>